<evidence type="ECO:0000313" key="1">
    <source>
        <dbReference type="EnsemblMetazoa" id="MESCA004346-PA"/>
    </source>
</evidence>
<dbReference type="EMBL" id="CAQQ02051924">
    <property type="status" value="NOT_ANNOTATED_CDS"/>
    <property type="molecule type" value="Genomic_DNA"/>
</dbReference>
<reference evidence="1" key="2">
    <citation type="submission" date="2015-06" db="UniProtKB">
        <authorList>
            <consortium name="EnsemblMetazoa"/>
        </authorList>
    </citation>
    <scope>IDENTIFICATION</scope>
</reference>
<dbReference type="Proteomes" id="UP000015102">
    <property type="component" value="Unassembled WGS sequence"/>
</dbReference>
<keyword evidence="2" id="KW-1185">Reference proteome</keyword>
<dbReference type="HOGENOM" id="CLU_2888317_0_0_1"/>
<evidence type="ECO:0000313" key="2">
    <source>
        <dbReference type="Proteomes" id="UP000015102"/>
    </source>
</evidence>
<name>T1GLE5_MEGSC</name>
<proteinExistence type="predicted"/>
<reference evidence="2" key="1">
    <citation type="submission" date="2013-02" db="EMBL/GenBank/DDBJ databases">
        <authorList>
            <person name="Hughes D."/>
        </authorList>
    </citation>
    <scope>NUCLEOTIDE SEQUENCE</scope>
    <source>
        <strain>Durham</strain>
        <strain evidence="2">NC isolate 2 -- Noor lab</strain>
    </source>
</reference>
<dbReference type="EMBL" id="CAQQ02051923">
    <property type="status" value="NOT_ANNOTATED_CDS"/>
    <property type="molecule type" value="Genomic_DNA"/>
</dbReference>
<organism evidence="1 2">
    <name type="scientific">Megaselia scalaris</name>
    <name type="common">Humpbacked fly</name>
    <name type="synonym">Phora scalaris</name>
    <dbReference type="NCBI Taxonomy" id="36166"/>
    <lineage>
        <taxon>Eukaryota</taxon>
        <taxon>Metazoa</taxon>
        <taxon>Ecdysozoa</taxon>
        <taxon>Arthropoda</taxon>
        <taxon>Hexapoda</taxon>
        <taxon>Insecta</taxon>
        <taxon>Pterygota</taxon>
        <taxon>Neoptera</taxon>
        <taxon>Endopterygota</taxon>
        <taxon>Diptera</taxon>
        <taxon>Brachycera</taxon>
        <taxon>Muscomorpha</taxon>
        <taxon>Platypezoidea</taxon>
        <taxon>Phoridae</taxon>
        <taxon>Megaseliini</taxon>
        <taxon>Megaselia</taxon>
    </lineage>
</organism>
<dbReference type="EnsemblMetazoa" id="MESCA004346-RA">
    <property type="protein sequence ID" value="MESCA004346-PA"/>
    <property type="gene ID" value="MESCA004346"/>
</dbReference>
<dbReference type="AlphaFoldDB" id="T1GLE5"/>
<sequence>MLNILQSKILAFRIQKFPHSKYSDLHMAKEKKIKEFPIWPHTSWSDLLPQKCYFMIYNSIQKQ</sequence>
<accession>T1GLE5</accession>
<protein>
    <submittedName>
        <fullName evidence="1">Uncharacterized protein</fullName>
    </submittedName>
</protein>